<dbReference type="OrthoDB" id="6460863at2759"/>
<accession>A0A8X6LHE9</accession>
<reference evidence="1" key="1">
    <citation type="submission" date="2020-07" db="EMBL/GenBank/DDBJ databases">
        <title>Multicomponent nature underlies the extraordinary mechanical properties of spider dragline silk.</title>
        <authorList>
            <person name="Kono N."/>
            <person name="Nakamura H."/>
            <person name="Mori M."/>
            <person name="Yoshida Y."/>
            <person name="Ohtoshi R."/>
            <person name="Malay A.D."/>
            <person name="Moran D.A.P."/>
            <person name="Tomita M."/>
            <person name="Numata K."/>
            <person name="Arakawa K."/>
        </authorList>
    </citation>
    <scope>NUCLEOTIDE SEQUENCE</scope>
</reference>
<dbReference type="EMBL" id="BMAO01016614">
    <property type="protein sequence ID" value="GFR09940.1"/>
    <property type="molecule type" value="Genomic_DNA"/>
</dbReference>
<evidence type="ECO:0008006" key="3">
    <source>
        <dbReference type="Google" id="ProtNLM"/>
    </source>
</evidence>
<evidence type="ECO:0000313" key="2">
    <source>
        <dbReference type="Proteomes" id="UP000887116"/>
    </source>
</evidence>
<protein>
    <recommendedName>
        <fullName evidence="3">Transposase</fullName>
    </recommendedName>
</protein>
<organism evidence="1 2">
    <name type="scientific">Trichonephila clavata</name>
    <name type="common">Joro spider</name>
    <name type="synonym">Nephila clavata</name>
    <dbReference type="NCBI Taxonomy" id="2740835"/>
    <lineage>
        <taxon>Eukaryota</taxon>
        <taxon>Metazoa</taxon>
        <taxon>Ecdysozoa</taxon>
        <taxon>Arthropoda</taxon>
        <taxon>Chelicerata</taxon>
        <taxon>Arachnida</taxon>
        <taxon>Araneae</taxon>
        <taxon>Araneomorphae</taxon>
        <taxon>Entelegynae</taxon>
        <taxon>Araneoidea</taxon>
        <taxon>Nephilidae</taxon>
        <taxon>Trichonephila</taxon>
    </lineage>
</organism>
<proteinExistence type="predicted"/>
<keyword evidence="2" id="KW-1185">Reference proteome</keyword>
<dbReference type="AlphaFoldDB" id="A0A8X6LHE9"/>
<comment type="caution">
    <text evidence="1">The sequence shown here is derived from an EMBL/GenBank/DDBJ whole genome shotgun (WGS) entry which is preliminary data.</text>
</comment>
<sequence>MHHVVTSENMQTERGTAHMLDIPKTTVLKQLRSVIHMFTNQYQRVQMLHMGDHQQRTDFANEYLIRYDGNNDWPLRISWTDEAHFILTGNVNSKNCVH</sequence>
<gene>
    <name evidence="1" type="ORF">TNCT_74841</name>
</gene>
<dbReference type="Proteomes" id="UP000887116">
    <property type="component" value="Unassembled WGS sequence"/>
</dbReference>
<evidence type="ECO:0000313" key="1">
    <source>
        <dbReference type="EMBL" id="GFR09940.1"/>
    </source>
</evidence>
<name>A0A8X6LHE9_TRICU</name>